<proteinExistence type="predicted"/>
<dbReference type="PANTHER" id="PTHR37038:SF12">
    <property type="entry name" value="TRANSCRIPTIONAL REGULATOR"/>
    <property type="match status" value="1"/>
</dbReference>
<keyword evidence="3" id="KW-1185">Reference proteome</keyword>
<dbReference type="PANTHER" id="PTHR37038">
    <property type="entry name" value="TRANSCRIPTIONAL REGULATOR-RELATED"/>
    <property type="match status" value="1"/>
</dbReference>
<dbReference type="SMART" id="SM00530">
    <property type="entry name" value="HTH_XRE"/>
    <property type="match status" value="1"/>
</dbReference>
<dbReference type="Pfam" id="PF21259">
    <property type="entry name" value="Rgg_C"/>
    <property type="match status" value="1"/>
</dbReference>
<dbReference type="PROSITE" id="PS50943">
    <property type="entry name" value="HTH_CROC1"/>
    <property type="match status" value="1"/>
</dbReference>
<dbReference type="Proteomes" id="UP000218689">
    <property type="component" value="Unassembled WGS sequence"/>
</dbReference>
<dbReference type="SUPFAM" id="SSF47413">
    <property type="entry name" value="lambda repressor-like DNA-binding domains"/>
    <property type="match status" value="1"/>
</dbReference>
<reference evidence="3" key="1">
    <citation type="submission" date="2017-08" db="EMBL/GenBank/DDBJ databases">
        <title>Draft genome sequence of Lactococcus sp. strain Rs-Y01, isolated from the gut of the lower termite Reticulitermes speratus.</title>
        <authorList>
            <person name="Ohkuma M."/>
            <person name="Yuki M."/>
        </authorList>
    </citation>
    <scope>NUCLEOTIDE SEQUENCE [LARGE SCALE GENOMIC DNA]</scope>
    <source>
        <strain evidence="3">Rs-Y01</strain>
    </source>
</reference>
<gene>
    <name evidence="2" type="ORF">RsY01_540</name>
</gene>
<dbReference type="NCBIfam" id="TIGR01716">
    <property type="entry name" value="RGG_Cterm"/>
    <property type="match status" value="1"/>
</dbReference>
<protein>
    <recommendedName>
        <fullName evidence="1">HTH cro/C1-type domain-containing protein</fullName>
    </recommendedName>
</protein>
<dbReference type="InterPro" id="IPR001387">
    <property type="entry name" value="Cro/C1-type_HTH"/>
</dbReference>
<accession>A0A224X625</accession>
<feature type="domain" description="HTH cro/C1-type" evidence="1">
    <location>
        <begin position="16"/>
        <end position="70"/>
    </location>
</feature>
<dbReference type="CDD" id="cd00093">
    <property type="entry name" value="HTH_XRE"/>
    <property type="match status" value="1"/>
</dbReference>
<dbReference type="Gene3D" id="1.10.260.40">
    <property type="entry name" value="lambda repressor-like DNA-binding domains"/>
    <property type="match status" value="1"/>
</dbReference>
<evidence type="ECO:0000259" key="1">
    <source>
        <dbReference type="PROSITE" id="PS50943"/>
    </source>
</evidence>
<dbReference type="InterPro" id="IPR010982">
    <property type="entry name" value="Lambda_DNA-bd_dom_sf"/>
</dbReference>
<organism evidence="2 3">
    <name type="scientific">Pseudolactococcus reticulitermitis</name>
    <dbReference type="NCBI Taxonomy" id="2025039"/>
    <lineage>
        <taxon>Bacteria</taxon>
        <taxon>Bacillati</taxon>
        <taxon>Bacillota</taxon>
        <taxon>Bacilli</taxon>
        <taxon>Lactobacillales</taxon>
        <taxon>Streptococcaceae</taxon>
        <taxon>Pseudolactococcus</taxon>
    </lineage>
</organism>
<name>A0A224X625_9LACT</name>
<dbReference type="InterPro" id="IPR010057">
    <property type="entry name" value="Transcription_activator_Rgg_C"/>
</dbReference>
<dbReference type="AlphaFoldDB" id="A0A224X625"/>
<comment type="caution">
    <text evidence="2">The sequence shown here is derived from an EMBL/GenBank/DDBJ whole genome shotgun (WGS) entry which is preliminary data.</text>
</comment>
<dbReference type="Gene3D" id="1.25.40.400">
    <property type="match status" value="1"/>
</dbReference>
<evidence type="ECO:0000313" key="3">
    <source>
        <dbReference type="Proteomes" id="UP000218689"/>
    </source>
</evidence>
<dbReference type="GO" id="GO:0003677">
    <property type="term" value="F:DNA binding"/>
    <property type="evidence" value="ECO:0007669"/>
    <property type="project" value="InterPro"/>
</dbReference>
<dbReference type="OrthoDB" id="5769614at2"/>
<dbReference type="Pfam" id="PF01381">
    <property type="entry name" value="HTH_3"/>
    <property type="match status" value="1"/>
</dbReference>
<sequence length="285" mass="32921">MSKKVVETQEIGAYYKQVREERGYTLSDVAMSSSYLDKSQLSRFESGESMLSADRFLAAINGLNMTASEFVALMSIEPSQYCVFNKKIRAYVMVGDIEGLKALIKPKARLKMEKIFNILAKSAILDISQENLITTAEKKFLEKYLLSIPQWTFFEVKILGRCLEILDDDEIYDLGQDMLASQELSQIIAFNGKIVKKTAINLYVYLIFKGYYRRAERIEKEINNLLTEWDIEEKISLHIFKKFSQYKKEKNSELLKEVQSDIDMLKKLGATGMANRFAMEIEKYC</sequence>
<dbReference type="EMBL" id="BEDT01000001">
    <property type="protein sequence ID" value="GAX46960.1"/>
    <property type="molecule type" value="Genomic_DNA"/>
</dbReference>
<dbReference type="RefSeq" id="WP_094784015.1">
    <property type="nucleotide sequence ID" value="NZ_BEDT01000001.1"/>
</dbReference>
<evidence type="ECO:0000313" key="2">
    <source>
        <dbReference type="EMBL" id="GAX46960.1"/>
    </source>
</evidence>
<dbReference type="InterPro" id="IPR053163">
    <property type="entry name" value="HTH-type_regulator_Rgg"/>
</dbReference>